<protein>
    <submittedName>
        <fullName evidence="1">Uncharacterized protein</fullName>
    </submittedName>
</protein>
<name>A0ABV9JTA3_9BACI</name>
<dbReference type="Proteomes" id="UP001595988">
    <property type="component" value="Unassembled WGS sequence"/>
</dbReference>
<sequence length="68" mass="7803">MQAVNSTNKKEINIHASYSEAHFIGEALSSYQLFMQQLYGNNSEEAKYIGELLYAIQNPAVRKEKHVR</sequence>
<dbReference type="EMBL" id="JBHSFT010000001">
    <property type="protein sequence ID" value="MFC4661012.1"/>
    <property type="molecule type" value="Genomic_DNA"/>
</dbReference>
<organism evidence="1 2">
    <name type="scientific">Oceanobacillus aidingensis</name>
    <dbReference type="NCBI Taxonomy" id="645964"/>
    <lineage>
        <taxon>Bacteria</taxon>
        <taxon>Bacillati</taxon>
        <taxon>Bacillota</taxon>
        <taxon>Bacilli</taxon>
        <taxon>Bacillales</taxon>
        <taxon>Bacillaceae</taxon>
        <taxon>Oceanobacillus</taxon>
    </lineage>
</organism>
<dbReference type="RefSeq" id="WP_193064184.1">
    <property type="nucleotide sequence ID" value="NZ_JBHSFT010000001.1"/>
</dbReference>
<accession>A0ABV9JTA3</accession>
<comment type="caution">
    <text evidence="1">The sequence shown here is derived from an EMBL/GenBank/DDBJ whole genome shotgun (WGS) entry which is preliminary data.</text>
</comment>
<reference evidence="2" key="1">
    <citation type="journal article" date="2019" name="Int. J. Syst. Evol. Microbiol.">
        <title>The Global Catalogue of Microorganisms (GCM) 10K type strain sequencing project: providing services to taxonomists for standard genome sequencing and annotation.</title>
        <authorList>
            <consortium name="The Broad Institute Genomics Platform"/>
            <consortium name="The Broad Institute Genome Sequencing Center for Infectious Disease"/>
            <person name="Wu L."/>
            <person name="Ma J."/>
        </authorList>
    </citation>
    <scope>NUCLEOTIDE SEQUENCE [LARGE SCALE GENOMIC DNA]</scope>
    <source>
        <strain evidence="2">CCUG 37257</strain>
    </source>
</reference>
<proteinExistence type="predicted"/>
<evidence type="ECO:0000313" key="1">
    <source>
        <dbReference type="EMBL" id="MFC4661012.1"/>
    </source>
</evidence>
<keyword evidence="2" id="KW-1185">Reference proteome</keyword>
<evidence type="ECO:0000313" key="2">
    <source>
        <dbReference type="Proteomes" id="UP001595988"/>
    </source>
</evidence>
<gene>
    <name evidence="1" type="ORF">ACFO3P_02085</name>
</gene>